<name>A0A3S5B9Y9_9PLAT</name>
<accession>A0A3S5B9Y9</accession>
<evidence type="ECO:0000256" key="1">
    <source>
        <dbReference type="SAM" id="SignalP"/>
    </source>
</evidence>
<keyword evidence="3" id="KW-1185">Reference proteome</keyword>
<dbReference type="Proteomes" id="UP000784294">
    <property type="component" value="Unassembled WGS sequence"/>
</dbReference>
<protein>
    <recommendedName>
        <fullName evidence="4">Secreted protein</fullName>
    </recommendedName>
</protein>
<gene>
    <name evidence="2" type="ORF">PXEA_LOCUS37679</name>
</gene>
<comment type="caution">
    <text evidence="2">The sequence shown here is derived from an EMBL/GenBank/DDBJ whole genome shotgun (WGS) entry which is preliminary data.</text>
</comment>
<organism evidence="2 3">
    <name type="scientific">Protopolystoma xenopodis</name>
    <dbReference type="NCBI Taxonomy" id="117903"/>
    <lineage>
        <taxon>Eukaryota</taxon>
        <taxon>Metazoa</taxon>
        <taxon>Spiralia</taxon>
        <taxon>Lophotrochozoa</taxon>
        <taxon>Platyhelminthes</taxon>
        <taxon>Monogenea</taxon>
        <taxon>Polyopisthocotylea</taxon>
        <taxon>Polystomatidea</taxon>
        <taxon>Polystomatidae</taxon>
        <taxon>Protopolystoma</taxon>
    </lineage>
</organism>
<keyword evidence="1" id="KW-0732">Signal</keyword>
<proteinExistence type="predicted"/>
<sequence>MCVCVCVCVCACVFHNSALPVRERGQTVTQPFSGDLDQTQSHTKLALLSAVYSCALVSEKMAVHEHLICFTWYSCVCRPVWPVAHSVVPNVIGWPRKKGPSAGSLAPRLGRANNCLTLLCSTHWLKRARLRDDPVTSF</sequence>
<evidence type="ECO:0000313" key="2">
    <source>
        <dbReference type="EMBL" id="VEL44239.1"/>
    </source>
</evidence>
<dbReference type="AlphaFoldDB" id="A0A3S5B9Y9"/>
<feature type="chain" id="PRO_5018560599" description="Secreted protein" evidence="1">
    <location>
        <begin position="19"/>
        <end position="138"/>
    </location>
</feature>
<dbReference type="EMBL" id="CAAALY010292555">
    <property type="protein sequence ID" value="VEL44239.1"/>
    <property type="molecule type" value="Genomic_DNA"/>
</dbReference>
<feature type="signal peptide" evidence="1">
    <location>
        <begin position="1"/>
        <end position="18"/>
    </location>
</feature>
<evidence type="ECO:0000313" key="3">
    <source>
        <dbReference type="Proteomes" id="UP000784294"/>
    </source>
</evidence>
<reference evidence="2" key="1">
    <citation type="submission" date="2018-11" db="EMBL/GenBank/DDBJ databases">
        <authorList>
            <consortium name="Pathogen Informatics"/>
        </authorList>
    </citation>
    <scope>NUCLEOTIDE SEQUENCE</scope>
</reference>
<evidence type="ECO:0008006" key="4">
    <source>
        <dbReference type="Google" id="ProtNLM"/>
    </source>
</evidence>